<keyword evidence="4 6" id="KW-0472">Membrane</keyword>
<name>A0ABP0WFP6_9BRYO</name>
<comment type="similarity">
    <text evidence="6">Belongs to the COQ4 family.</text>
</comment>
<organism evidence="8 9">
    <name type="scientific">Sphagnum jensenii</name>
    <dbReference type="NCBI Taxonomy" id="128206"/>
    <lineage>
        <taxon>Eukaryota</taxon>
        <taxon>Viridiplantae</taxon>
        <taxon>Streptophyta</taxon>
        <taxon>Embryophyta</taxon>
        <taxon>Bryophyta</taxon>
        <taxon>Sphagnophytina</taxon>
        <taxon>Sphagnopsida</taxon>
        <taxon>Sphagnales</taxon>
        <taxon>Sphagnaceae</taxon>
        <taxon>Sphagnum</taxon>
    </lineage>
</organism>
<dbReference type="EMBL" id="OZ020111">
    <property type="protein sequence ID" value="CAK9264568.1"/>
    <property type="molecule type" value="Genomic_DNA"/>
</dbReference>
<evidence type="ECO:0000256" key="5">
    <source>
        <dbReference type="ARBA" id="ARBA00023239"/>
    </source>
</evidence>
<reference evidence="8" key="1">
    <citation type="submission" date="2024-02" db="EMBL/GenBank/DDBJ databases">
        <authorList>
            <consortium name="ELIXIR-Norway"/>
            <consortium name="Elixir Norway"/>
        </authorList>
    </citation>
    <scope>NUCLEOTIDE SEQUENCE</scope>
</reference>
<proteinExistence type="inferred from homology"/>
<dbReference type="PANTHER" id="PTHR12922:SF7">
    <property type="entry name" value="UBIQUINONE BIOSYNTHESIS PROTEIN COQ4 HOMOLOG, MITOCHONDRIAL"/>
    <property type="match status" value="1"/>
</dbReference>
<dbReference type="InterPro" id="IPR027540">
    <property type="entry name" value="Coq4_euk"/>
</dbReference>
<feature type="region of interest" description="Disordered" evidence="7">
    <location>
        <begin position="36"/>
        <end position="61"/>
    </location>
</feature>
<keyword evidence="2 6" id="KW-0999">Mitochondrion inner membrane</keyword>
<evidence type="ECO:0000256" key="4">
    <source>
        <dbReference type="ARBA" id="ARBA00023136"/>
    </source>
</evidence>
<evidence type="ECO:0000313" key="9">
    <source>
        <dbReference type="Proteomes" id="UP001497444"/>
    </source>
</evidence>
<keyword evidence="9" id="KW-1185">Reference proteome</keyword>
<evidence type="ECO:0000256" key="7">
    <source>
        <dbReference type="SAM" id="MobiDB-lite"/>
    </source>
</evidence>
<comment type="catalytic activity">
    <reaction evidence="6">
        <text>a 4-hydroxy-3-methoxy-5-(all-trans-polyprenyl)benzoate + H(+) = a 2-methoxy-6-(all-trans-polyprenyl)phenol + CO2</text>
        <dbReference type="Rhea" id="RHEA:81179"/>
        <dbReference type="Rhea" id="RHEA-COMP:9551"/>
        <dbReference type="Rhea" id="RHEA-COMP:10931"/>
        <dbReference type="ChEBI" id="CHEBI:15378"/>
        <dbReference type="ChEBI" id="CHEBI:16526"/>
        <dbReference type="ChEBI" id="CHEBI:62731"/>
        <dbReference type="ChEBI" id="CHEBI:84443"/>
        <dbReference type="EC" id="4.1.1.130"/>
    </reaction>
</comment>
<keyword evidence="1 6" id="KW-0831">Ubiquinone biosynthesis</keyword>
<dbReference type="PANTHER" id="PTHR12922">
    <property type="entry name" value="UBIQUINONE BIOSYNTHESIS PROTEIN"/>
    <property type="match status" value="1"/>
</dbReference>
<dbReference type="InterPro" id="IPR007715">
    <property type="entry name" value="Coq4"/>
</dbReference>
<evidence type="ECO:0000256" key="6">
    <source>
        <dbReference type="HAMAP-Rule" id="MF_03111"/>
    </source>
</evidence>
<feature type="binding site" evidence="6">
    <location>
        <position position="191"/>
    </location>
    <ligand>
        <name>Zn(2+)</name>
        <dbReference type="ChEBI" id="CHEBI:29105"/>
    </ligand>
</feature>
<feature type="binding site" evidence="6">
    <location>
        <position position="190"/>
    </location>
    <ligand>
        <name>Zn(2+)</name>
        <dbReference type="ChEBI" id="CHEBI:29105"/>
    </ligand>
</feature>
<comment type="subunit">
    <text evidence="6">Component of a multi-subunit COQ enzyme complex.</text>
</comment>
<evidence type="ECO:0000256" key="2">
    <source>
        <dbReference type="ARBA" id="ARBA00022792"/>
    </source>
</evidence>
<feature type="binding site" evidence="6">
    <location>
        <position position="206"/>
    </location>
    <ligand>
        <name>Zn(2+)</name>
        <dbReference type="ChEBI" id="CHEBI:29105"/>
    </ligand>
</feature>
<comment type="pathway">
    <text evidence="6">Cofactor biosynthesis; ubiquinone biosynthesis.</text>
</comment>
<dbReference type="Pfam" id="PF05019">
    <property type="entry name" value="Coq4"/>
    <property type="match status" value="1"/>
</dbReference>
<feature type="binding site" evidence="6">
    <location>
        <position position="194"/>
    </location>
    <ligand>
        <name>Zn(2+)</name>
        <dbReference type="ChEBI" id="CHEBI:29105"/>
    </ligand>
</feature>
<dbReference type="Proteomes" id="UP001497444">
    <property type="component" value="Chromosome 16"/>
</dbReference>
<evidence type="ECO:0000313" key="8">
    <source>
        <dbReference type="EMBL" id="CAK9264568.1"/>
    </source>
</evidence>
<comment type="subcellular location">
    <subcellularLocation>
        <location evidence="6">Mitochondrion inner membrane</location>
        <topology evidence="6">Peripheral membrane protein</topology>
        <orientation evidence="6">Matrix side</orientation>
    </subcellularLocation>
</comment>
<evidence type="ECO:0000256" key="1">
    <source>
        <dbReference type="ARBA" id="ARBA00022688"/>
    </source>
</evidence>
<keyword evidence="5 6" id="KW-0456">Lyase</keyword>
<protein>
    <recommendedName>
        <fullName evidence="6">Ubiquinone biosynthesis protein COQ4 homolog, mitochondrial</fullName>
    </recommendedName>
    <alternativeName>
        <fullName evidence="6">4-hydroxy-3-methoxy-5-polyprenylbenzoate decarboxylase</fullName>
        <ecNumber evidence="6">4.1.1.130</ecNumber>
    </alternativeName>
    <alternativeName>
        <fullName evidence="6">Coenzyme Q biosynthesis protein 4 homolog</fullName>
    </alternativeName>
</protein>
<dbReference type="HAMAP" id="MF_03111">
    <property type="entry name" value="Coq4"/>
    <property type="match status" value="1"/>
</dbReference>
<accession>A0ABP0WFP6</accession>
<evidence type="ECO:0000256" key="3">
    <source>
        <dbReference type="ARBA" id="ARBA00023128"/>
    </source>
</evidence>
<keyword evidence="3 6" id="KW-0496">Mitochondrion</keyword>
<keyword evidence="6" id="KW-0862">Zinc</keyword>
<comment type="cofactor">
    <cofactor evidence="6">
        <name>Zn(2+)</name>
        <dbReference type="ChEBI" id="CHEBI:29105"/>
    </cofactor>
</comment>
<keyword evidence="6" id="KW-0479">Metal-binding</keyword>
<gene>
    <name evidence="8" type="ORF">CSSPJE1EN1_LOCUS10046</name>
</gene>
<dbReference type="EC" id="4.1.1.130" evidence="6"/>
<sequence>MKQAAFLGDVHAAVRPIVSSGLLSSHPLLLQYRLQQTQAGRSDNRSREEEGLDDGEPPGRKDFERFKGARVPLNSWQQAAVAVGSAVGALMNPARADLVGALGETTGAPAFQNLLDRMKKSPEGREILMDRPRVISTSVGHAWDMPANTFGAAYAQFMGSRNFSPDDRPPVRFLESEELAYVATRAREVHDFWHVLFNCPTSVVGELALKMVEFQQTLLPMCFLSVVGAPWRLKPEQRSVLFGHYGPWALKAGQSATDLICIYYEKHLGEDLDGLRQKWGIIPAPPRPKKTVL</sequence>
<comment type="function">
    <text evidence="6">Lyase that catalyzes the C1-decarboxylation of 4-hydroxy-3-methoxy-5-(all-trans-polyprenyl)benzoic acid into 2-methoxy-6-(all-trans-polyprenyl)phenol during ubiquinone biosynthesis.</text>
</comment>